<evidence type="ECO:0000313" key="1">
    <source>
        <dbReference type="EMBL" id="EEN42070.1"/>
    </source>
</evidence>
<dbReference type="AlphaFoldDB" id="C3ZZG1"/>
<sequence>MPPPDLPCPPPTPVMPAAFSSLGTNQPVTWGVPQARFTLQAHLQIRWLLNYPGHNCVMDELLPDTARMELRPACPLQLRDFCGYIVAHRIMATGYIVAHRIMATGYMVAHRIMATGYTVEHHVNWLHGGTSCELATWWHIGSWQLATLLNIM</sequence>
<dbReference type="InParanoid" id="C3ZZG1"/>
<protein>
    <submittedName>
        <fullName evidence="1">Uncharacterized protein</fullName>
    </submittedName>
</protein>
<proteinExistence type="predicted"/>
<dbReference type="EMBL" id="GG666750">
    <property type="protein sequence ID" value="EEN42070.1"/>
    <property type="molecule type" value="Genomic_DNA"/>
</dbReference>
<gene>
    <name evidence="1" type="ORF">BRAFLDRAFT_107291</name>
</gene>
<organism>
    <name type="scientific">Branchiostoma floridae</name>
    <name type="common">Florida lancelet</name>
    <name type="synonym">Amphioxus</name>
    <dbReference type="NCBI Taxonomy" id="7739"/>
    <lineage>
        <taxon>Eukaryota</taxon>
        <taxon>Metazoa</taxon>
        <taxon>Chordata</taxon>
        <taxon>Cephalochordata</taxon>
        <taxon>Leptocardii</taxon>
        <taxon>Amphioxiformes</taxon>
        <taxon>Branchiostomatidae</taxon>
        <taxon>Branchiostoma</taxon>
    </lineage>
</organism>
<accession>C3ZZG1</accession>
<name>C3ZZG1_BRAFL</name>
<reference evidence="1" key="1">
    <citation type="journal article" date="2008" name="Nature">
        <title>The amphioxus genome and the evolution of the chordate karyotype.</title>
        <authorList>
            <consortium name="US DOE Joint Genome Institute (JGI-PGF)"/>
            <person name="Putnam N.H."/>
            <person name="Butts T."/>
            <person name="Ferrier D.E.K."/>
            <person name="Furlong R.F."/>
            <person name="Hellsten U."/>
            <person name="Kawashima T."/>
            <person name="Robinson-Rechavi M."/>
            <person name="Shoguchi E."/>
            <person name="Terry A."/>
            <person name="Yu J.-K."/>
            <person name="Benito-Gutierrez E.L."/>
            <person name="Dubchak I."/>
            <person name="Garcia-Fernandez J."/>
            <person name="Gibson-Brown J.J."/>
            <person name="Grigoriev I.V."/>
            <person name="Horton A.C."/>
            <person name="de Jong P.J."/>
            <person name="Jurka J."/>
            <person name="Kapitonov V.V."/>
            <person name="Kohara Y."/>
            <person name="Kuroki Y."/>
            <person name="Lindquist E."/>
            <person name="Lucas S."/>
            <person name="Osoegawa K."/>
            <person name="Pennacchio L.A."/>
            <person name="Salamov A.A."/>
            <person name="Satou Y."/>
            <person name="Sauka-Spengler T."/>
            <person name="Schmutz J."/>
            <person name="Shin-I T."/>
            <person name="Toyoda A."/>
            <person name="Bronner-Fraser M."/>
            <person name="Fujiyama A."/>
            <person name="Holland L.Z."/>
            <person name="Holland P.W.H."/>
            <person name="Satoh N."/>
            <person name="Rokhsar D.S."/>
        </authorList>
    </citation>
    <scope>NUCLEOTIDE SEQUENCE [LARGE SCALE GENOMIC DNA]</scope>
    <source>
        <strain evidence="1">S238N-H82</strain>
        <tissue evidence="1">Testes</tissue>
    </source>
</reference>